<dbReference type="EMBL" id="WTXG01000041">
    <property type="protein sequence ID" value="KAI0297061.1"/>
    <property type="molecule type" value="Genomic_DNA"/>
</dbReference>
<keyword evidence="1" id="KW-0472">Membrane</keyword>
<dbReference type="AlphaFoldDB" id="A0AAD4M2B8"/>
<dbReference type="Proteomes" id="UP001203297">
    <property type="component" value="Unassembled WGS sequence"/>
</dbReference>
<comment type="caution">
    <text evidence="2">The sequence shown here is derived from an EMBL/GenBank/DDBJ whole genome shotgun (WGS) entry which is preliminary data.</text>
</comment>
<name>A0AAD4M2B8_9AGAM</name>
<keyword evidence="1" id="KW-1133">Transmembrane helix</keyword>
<organism evidence="2 3">
    <name type="scientific">Multifurca ochricompacta</name>
    <dbReference type="NCBI Taxonomy" id="376703"/>
    <lineage>
        <taxon>Eukaryota</taxon>
        <taxon>Fungi</taxon>
        <taxon>Dikarya</taxon>
        <taxon>Basidiomycota</taxon>
        <taxon>Agaricomycotina</taxon>
        <taxon>Agaricomycetes</taxon>
        <taxon>Russulales</taxon>
        <taxon>Russulaceae</taxon>
        <taxon>Multifurca</taxon>
    </lineage>
</organism>
<feature type="transmembrane region" description="Helical" evidence="1">
    <location>
        <begin position="30"/>
        <end position="47"/>
    </location>
</feature>
<accession>A0AAD4M2B8</accession>
<evidence type="ECO:0000313" key="3">
    <source>
        <dbReference type="Proteomes" id="UP001203297"/>
    </source>
</evidence>
<evidence type="ECO:0000256" key="1">
    <source>
        <dbReference type="SAM" id="Phobius"/>
    </source>
</evidence>
<proteinExistence type="predicted"/>
<reference evidence="2" key="1">
    <citation type="journal article" date="2022" name="New Phytol.">
        <title>Evolutionary transition to the ectomycorrhizal habit in the genomes of a hyperdiverse lineage of mushroom-forming fungi.</title>
        <authorList>
            <person name="Looney B."/>
            <person name="Miyauchi S."/>
            <person name="Morin E."/>
            <person name="Drula E."/>
            <person name="Courty P.E."/>
            <person name="Kohler A."/>
            <person name="Kuo A."/>
            <person name="LaButti K."/>
            <person name="Pangilinan J."/>
            <person name="Lipzen A."/>
            <person name="Riley R."/>
            <person name="Andreopoulos W."/>
            <person name="He G."/>
            <person name="Johnson J."/>
            <person name="Nolan M."/>
            <person name="Tritt A."/>
            <person name="Barry K.W."/>
            <person name="Grigoriev I.V."/>
            <person name="Nagy L.G."/>
            <person name="Hibbett D."/>
            <person name="Henrissat B."/>
            <person name="Matheny P.B."/>
            <person name="Labbe J."/>
            <person name="Martin F.M."/>
        </authorList>
    </citation>
    <scope>NUCLEOTIDE SEQUENCE</scope>
    <source>
        <strain evidence="2">BPL690</strain>
    </source>
</reference>
<sequence length="137" mass="16432">MLPFCIFIGVPILVLSRIIRYSASSSTRNLFNVLISWMVVALLIFLLPEKWRMWKRMWVWSPIRRFFRSTHKRPNLCRTVRQSWIHSWSSVWACFDRPLANYHNSSFPVQEVSELIKTTVYRVVLTPTRILTIDCYH</sequence>
<gene>
    <name evidence="2" type="ORF">B0F90DRAFT_992003</name>
</gene>
<keyword evidence="1" id="KW-0812">Transmembrane</keyword>
<protein>
    <submittedName>
        <fullName evidence="2">Uncharacterized protein</fullName>
    </submittedName>
</protein>
<evidence type="ECO:0000313" key="2">
    <source>
        <dbReference type="EMBL" id="KAI0297061.1"/>
    </source>
</evidence>
<keyword evidence="3" id="KW-1185">Reference proteome</keyword>